<keyword evidence="4" id="KW-1185">Reference proteome</keyword>
<reference evidence="3 4" key="1">
    <citation type="submission" date="2020-08" db="EMBL/GenBank/DDBJ databases">
        <title>Genomic Encyclopedia of Type Strains, Phase IV (KMG-IV): sequencing the most valuable type-strain genomes for metagenomic binning, comparative biology and taxonomic classification.</title>
        <authorList>
            <person name="Goeker M."/>
        </authorList>
    </citation>
    <scope>NUCLEOTIDE SEQUENCE [LARGE SCALE GENOMIC DNA]</scope>
    <source>
        <strain evidence="3 4">DSM 24696</strain>
    </source>
</reference>
<gene>
    <name evidence="3" type="ORF">HNQ41_000337</name>
</gene>
<dbReference type="NCBIfam" id="TIGR00095">
    <property type="entry name" value="16S rRNA (guanine(966)-N(2))-methyltransferase RsmD"/>
    <property type="match status" value="1"/>
</dbReference>
<evidence type="ECO:0000256" key="1">
    <source>
        <dbReference type="ARBA" id="ARBA00022603"/>
    </source>
</evidence>
<dbReference type="EMBL" id="JACHHB010000001">
    <property type="protein sequence ID" value="MBB5172197.1"/>
    <property type="molecule type" value="Genomic_DNA"/>
</dbReference>
<dbReference type="PANTHER" id="PTHR43542">
    <property type="entry name" value="METHYLTRANSFERASE"/>
    <property type="match status" value="1"/>
</dbReference>
<accession>A0A840QLG0</accession>
<dbReference type="InterPro" id="IPR002052">
    <property type="entry name" value="DNA_methylase_N6_adenine_CS"/>
</dbReference>
<dbReference type="InterPro" id="IPR004398">
    <property type="entry name" value="RNA_MeTrfase_RsmD"/>
</dbReference>
<dbReference type="InterPro" id="IPR029063">
    <property type="entry name" value="SAM-dependent_MTases_sf"/>
</dbReference>
<dbReference type="PANTHER" id="PTHR43542:SF1">
    <property type="entry name" value="METHYLTRANSFERASE"/>
    <property type="match status" value="1"/>
</dbReference>
<keyword evidence="1 3" id="KW-0489">Methyltransferase</keyword>
<dbReference type="SUPFAM" id="SSF53335">
    <property type="entry name" value="S-adenosyl-L-methionine-dependent methyltransferases"/>
    <property type="match status" value="1"/>
</dbReference>
<name>A0A840QLG0_9BACI</name>
<dbReference type="Gene3D" id="3.40.50.150">
    <property type="entry name" value="Vaccinia Virus protein VP39"/>
    <property type="match status" value="1"/>
</dbReference>
<evidence type="ECO:0000313" key="4">
    <source>
        <dbReference type="Proteomes" id="UP000551878"/>
    </source>
</evidence>
<evidence type="ECO:0000256" key="2">
    <source>
        <dbReference type="ARBA" id="ARBA00022679"/>
    </source>
</evidence>
<dbReference type="GO" id="GO:0008168">
    <property type="term" value="F:methyltransferase activity"/>
    <property type="evidence" value="ECO:0007669"/>
    <property type="project" value="UniProtKB-KW"/>
</dbReference>
<dbReference type="GO" id="GO:0003676">
    <property type="term" value="F:nucleic acid binding"/>
    <property type="evidence" value="ECO:0007669"/>
    <property type="project" value="InterPro"/>
</dbReference>
<keyword evidence="2 3" id="KW-0808">Transferase</keyword>
<dbReference type="CDD" id="cd02440">
    <property type="entry name" value="AdoMet_MTases"/>
    <property type="match status" value="1"/>
</dbReference>
<dbReference type="PIRSF" id="PIRSF004553">
    <property type="entry name" value="CHP00095"/>
    <property type="match status" value="1"/>
</dbReference>
<proteinExistence type="predicted"/>
<evidence type="ECO:0000313" key="3">
    <source>
        <dbReference type="EMBL" id="MBB5172197.1"/>
    </source>
</evidence>
<dbReference type="Proteomes" id="UP000551878">
    <property type="component" value="Unassembled WGS sequence"/>
</dbReference>
<organism evidence="3 4">
    <name type="scientific">Texcoconibacillus texcoconensis</name>
    <dbReference type="NCBI Taxonomy" id="1095777"/>
    <lineage>
        <taxon>Bacteria</taxon>
        <taxon>Bacillati</taxon>
        <taxon>Bacillota</taxon>
        <taxon>Bacilli</taxon>
        <taxon>Bacillales</taxon>
        <taxon>Bacillaceae</taxon>
        <taxon>Texcoconibacillus</taxon>
    </lineage>
</organism>
<comment type="caution">
    <text evidence="3">The sequence shown here is derived from an EMBL/GenBank/DDBJ whole genome shotgun (WGS) entry which is preliminary data.</text>
</comment>
<protein>
    <submittedName>
        <fullName evidence="3">16S rRNA (Guanine(966)-N(2))-methyltransferase RsmD</fullName>
    </submittedName>
</protein>
<dbReference type="GO" id="GO:0031167">
    <property type="term" value="P:rRNA methylation"/>
    <property type="evidence" value="ECO:0007669"/>
    <property type="project" value="InterPro"/>
</dbReference>
<dbReference type="Pfam" id="PF03602">
    <property type="entry name" value="Cons_hypoth95"/>
    <property type="match status" value="1"/>
</dbReference>
<dbReference type="AlphaFoldDB" id="A0A840QLG0"/>
<dbReference type="PROSITE" id="PS00092">
    <property type="entry name" value="N6_MTASE"/>
    <property type="match status" value="1"/>
</dbReference>
<sequence length="186" mass="21219">MRVISGSEKGVKLKTLQGHTTRPTTDKVKEAMFNRIGPYFHEGKVLDLYAGSGGLGIEALSRGCDFAIFVEKDSSQYRQMVENIRACRFESKSETYRNDATRALKAASKRGLRFDYVFLDPPYHRHRLSETLTKLSSEGLVNDEGLVIVEHVQDVHLQGTYEKLEQIHNDRYGDTVVTIFQMKEEE</sequence>
<dbReference type="RefSeq" id="WP_184662666.1">
    <property type="nucleotide sequence ID" value="NZ_JACHHB010000001.1"/>
</dbReference>